<dbReference type="EMBL" id="JACJFN010000002">
    <property type="protein sequence ID" value="MBB1519256.1"/>
    <property type="molecule type" value="Genomic_DNA"/>
</dbReference>
<dbReference type="PROSITE" id="PS50885">
    <property type="entry name" value="HAMP"/>
    <property type="match status" value="1"/>
</dbReference>
<dbReference type="SUPFAM" id="SSF58104">
    <property type="entry name" value="Methyl-accepting chemotaxis protein (MCP) signaling domain"/>
    <property type="match status" value="1"/>
</dbReference>
<feature type="domain" description="Methyl-accepting transducer" evidence="9">
    <location>
        <begin position="221"/>
        <end position="457"/>
    </location>
</feature>
<gene>
    <name evidence="11" type="ORF">H3H45_08420</name>
</gene>
<dbReference type="Gene3D" id="1.10.287.950">
    <property type="entry name" value="Methyl-accepting chemotaxis protein"/>
    <property type="match status" value="1"/>
</dbReference>
<evidence type="ECO:0000256" key="1">
    <source>
        <dbReference type="ARBA" id="ARBA00004141"/>
    </source>
</evidence>
<dbReference type="FunFam" id="1.10.287.950:FF:000001">
    <property type="entry name" value="Methyl-accepting chemotaxis sensory transducer"/>
    <property type="match status" value="1"/>
</dbReference>
<comment type="subcellular location">
    <subcellularLocation>
        <location evidence="1">Membrane</location>
        <topology evidence="1">Multi-pass membrane protein</topology>
    </subcellularLocation>
</comment>
<evidence type="ECO:0000256" key="8">
    <source>
        <dbReference type="SAM" id="Phobius"/>
    </source>
</evidence>
<evidence type="ECO:0000256" key="6">
    <source>
        <dbReference type="ARBA" id="ARBA00029447"/>
    </source>
</evidence>
<evidence type="ECO:0000256" key="2">
    <source>
        <dbReference type="ARBA" id="ARBA00022692"/>
    </source>
</evidence>
<keyword evidence="4 8" id="KW-0472">Membrane</keyword>
<evidence type="ECO:0000313" key="11">
    <source>
        <dbReference type="EMBL" id="MBB1519256.1"/>
    </source>
</evidence>
<keyword evidence="2 8" id="KW-0812">Transmembrane</keyword>
<evidence type="ECO:0000259" key="10">
    <source>
        <dbReference type="PROSITE" id="PS50885"/>
    </source>
</evidence>
<comment type="similarity">
    <text evidence="6">Belongs to the methyl-accepting chemotaxis (MCP) protein family.</text>
</comment>
<reference evidence="11 12" key="1">
    <citation type="submission" date="2020-08" db="EMBL/GenBank/DDBJ databases">
        <authorList>
            <person name="Kim C.M."/>
        </authorList>
    </citation>
    <scope>NUCLEOTIDE SEQUENCE [LARGE SCALE GENOMIC DNA]</scope>
    <source>
        <strain evidence="11 12">SR9</strain>
    </source>
</reference>
<dbReference type="InterPro" id="IPR003660">
    <property type="entry name" value="HAMP_dom"/>
</dbReference>
<protein>
    <submittedName>
        <fullName evidence="11">Methyl-accepting chemotaxis protein</fullName>
    </submittedName>
</protein>
<dbReference type="PANTHER" id="PTHR32089">
    <property type="entry name" value="METHYL-ACCEPTING CHEMOTAXIS PROTEIN MCPB"/>
    <property type="match status" value="1"/>
</dbReference>
<evidence type="ECO:0000256" key="4">
    <source>
        <dbReference type="ARBA" id="ARBA00023136"/>
    </source>
</evidence>
<feature type="transmembrane region" description="Helical" evidence="8">
    <location>
        <begin position="142"/>
        <end position="166"/>
    </location>
</feature>
<dbReference type="RefSeq" id="WP_182833888.1">
    <property type="nucleotide sequence ID" value="NZ_JACJFN010000002.1"/>
</dbReference>
<dbReference type="Pfam" id="PF00015">
    <property type="entry name" value="MCPsignal"/>
    <property type="match status" value="1"/>
</dbReference>
<comment type="caution">
    <text evidence="11">The sequence shown here is derived from an EMBL/GenBank/DDBJ whole genome shotgun (WGS) entry which is preliminary data.</text>
</comment>
<keyword evidence="5 7" id="KW-0807">Transducer</keyword>
<feature type="transmembrane region" description="Helical" evidence="8">
    <location>
        <begin position="12"/>
        <end position="34"/>
    </location>
</feature>
<dbReference type="Pfam" id="PF00672">
    <property type="entry name" value="HAMP"/>
    <property type="match status" value="1"/>
</dbReference>
<dbReference type="GO" id="GO:0016020">
    <property type="term" value="C:membrane"/>
    <property type="evidence" value="ECO:0007669"/>
    <property type="project" value="UniProtKB-SubCell"/>
</dbReference>
<organism evidence="11 12">
    <name type="scientific">Aquipseudomonas guryensis</name>
    <dbReference type="NCBI Taxonomy" id="2759165"/>
    <lineage>
        <taxon>Bacteria</taxon>
        <taxon>Pseudomonadati</taxon>
        <taxon>Pseudomonadota</taxon>
        <taxon>Gammaproteobacteria</taxon>
        <taxon>Pseudomonadales</taxon>
        <taxon>Pseudomonadaceae</taxon>
        <taxon>Aquipseudomonas</taxon>
    </lineage>
</organism>
<dbReference type="AlphaFoldDB" id="A0A7W4DB02"/>
<feature type="domain" description="HAMP" evidence="10">
    <location>
        <begin position="163"/>
        <end position="216"/>
    </location>
</feature>
<evidence type="ECO:0000256" key="7">
    <source>
        <dbReference type="PROSITE-ProRule" id="PRU00284"/>
    </source>
</evidence>
<dbReference type="SMART" id="SM00283">
    <property type="entry name" value="MA"/>
    <property type="match status" value="1"/>
</dbReference>
<keyword evidence="12" id="KW-1185">Reference proteome</keyword>
<dbReference type="GO" id="GO:0007165">
    <property type="term" value="P:signal transduction"/>
    <property type="evidence" value="ECO:0007669"/>
    <property type="project" value="UniProtKB-KW"/>
</dbReference>
<evidence type="ECO:0000256" key="3">
    <source>
        <dbReference type="ARBA" id="ARBA00022989"/>
    </source>
</evidence>
<dbReference type="PANTHER" id="PTHR32089:SF119">
    <property type="entry name" value="METHYL-ACCEPTING CHEMOTAXIS PROTEIN CTPL"/>
    <property type="match status" value="1"/>
</dbReference>
<sequence length="493" mass="52306">MGNWIRDLSLKYKFWAVNLVAFATTLLLVLFAMLQEQQGRADAAQQAAQVQASLLSAWPQGSSAPADEHILLFAAGSRPSLKDVDGAALANARGWTELEHDSLWSDMPAVGAWVVDAGNGQRLAVLARAPSLWQIFGERASAYALAVAVLMLLLLGASQLLIQFILSHLHTLKDTMLHVERSGDLSARAQIDSQDEVGQMANAFNAMQAGYQRIVATVAQAAASLDEGAKRLEASMTQVRSGMLGQQSETDQAATAINEMSATVHHIAQHAADTRDQSTEADRLSGIGIQVVERASGAIANLSHGVQQTAEMIQKLAEDSQTIGGMVNVIHGIAEQTNLLALNAAIEAARAGEMGRGFAVVADEVRNLAKRVQDSTDEITRMISNLQAASRDAVEFMRESSLKADHCVQEAGAAGEALSNIAQAVALMRQSNTQIAVAAEQQSQVAEEMTRSVVGIRDVTEQTVQQTLASASTSAELVGLADALGKAVGKLKL</sequence>
<proteinExistence type="inferred from homology"/>
<dbReference type="Proteomes" id="UP000581189">
    <property type="component" value="Unassembled WGS sequence"/>
</dbReference>
<keyword evidence="3 8" id="KW-1133">Transmembrane helix</keyword>
<dbReference type="CDD" id="cd11386">
    <property type="entry name" value="MCP_signal"/>
    <property type="match status" value="1"/>
</dbReference>
<evidence type="ECO:0000256" key="5">
    <source>
        <dbReference type="ARBA" id="ARBA00023224"/>
    </source>
</evidence>
<name>A0A7W4DB02_9GAMM</name>
<dbReference type="GO" id="GO:0006935">
    <property type="term" value="P:chemotaxis"/>
    <property type="evidence" value="ECO:0007669"/>
    <property type="project" value="UniProtKB-ARBA"/>
</dbReference>
<evidence type="ECO:0000313" key="12">
    <source>
        <dbReference type="Proteomes" id="UP000581189"/>
    </source>
</evidence>
<evidence type="ECO:0000259" key="9">
    <source>
        <dbReference type="PROSITE" id="PS50111"/>
    </source>
</evidence>
<dbReference type="PROSITE" id="PS50111">
    <property type="entry name" value="CHEMOTAXIS_TRANSDUC_2"/>
    <property type="match status" value="1"/>
</dbReference>
<accession>A0A7W4DB02</accession>
<dbReference type="CDD" id="cd06225">
    <property type="entry name" value="HAMP"/>
    <property type="match status" value="1"/>
</dbReference>
<dbReference type="InterPro" id="IPR004089">
    <property type="entry name" value="MCPsignal_dom"/>
</dbReference>
<dbReference type="SMART" id="SM00304">
    <property type="entry name" value="HAMP"/>
    <property type="match status" value="1"/>
</dbReference>